<sequence>MAATNDSGGHQSLQKCWERSPGSFELLEGDSEALARISHSFDLTAHVQNDRTWAAKKTYLDVLIDGRVPPFKGHSRDALDTTSPSTYMRPTIEDISLATRQTDQQEAGKTVSKILKIIECEIPDNQYFKKFERYGTTWSRRTIKSVIKKAQPQFGISNSNDLSDEDLWQNSEDIESPVELPKGHHDWAYRWKAEFASGDLLEDD</sequence>
<gene>
    <name evidence="1" type="ORF">L486_01801</name>
</gene>
<reference evidence="2" key="2">
    <citation type="submission" date="2013-12" db="EMBL/GenBank/DDBJ databases">
        <title>Evolution of pathogenesis and genome organization in the Tremellales.</title>
        <authorList>
            <person name="Cuomo C."/>
            <person name="Litvintseva A."/>
            <person name="Heitman J."/>
            <person name="Chen Y."/>
            <person name="Sun S."/>
            <person name="Springer D."/>
            <person name="Dromer F."/>
            <person name="Young S."/>
            <person name="Zeng Q."/>
            <person name="Chapman S."/>
            <person name="Gujja S."/>
            <person name="Saif S."/>
            <person name="Birren B."/>
        </authorList>
    </citation>
    <scope>NUCLEOTIDE SEQUENCE [LARGE SCALE GENOMIC DNA]</scope>
    <source>
        <strain evidence="2">CBS 10435</strain>
    </source>
</reference>
<organism evidence="1 2">
    <name type="scientific">Kwoniella mangroviensis CBS 10435</name>
    <dbReference type="NCBI Taxonomy" id="1331196"/>
    <lineage>
        <taxon>Eukaryota</taxon>
        <taxon>Fungi</taxon>
        <taxon>Dikarya</taxon>
        <taxon>Basidiomycota</taxon>
        <taxon>Agaricomycotina</taxon>
        <taxon>Tremellomycetes</taxon>
        <taxon>Tremellales</taxon>
        <taxon>Cryptococcaceae</taxon>
        <taxon>Kwoniella</taxon>
    </lineage>
</organism>
<reference evidence="1 2" key="1">
    <citation type="submission" date="2013-07" db="EMBL/GenBank/DDBJ databases">
        <title>The Genome Sequence of Kwoniella mangroviensis CBS10435.</title>
        <authorList>
            <consortium name="The Broad Institute Genome Sequencing Platform"/>
            <person name="Cuomo C."/>
            <person name="Litvintseva A."/>
            <person name="Chen Y."/>
            <person name="Heitman J."/>
            <person name="Sun S."/>
            <person name="Springer D."/>
            <person name="Dromer F."/>
            <person name="Young S.K."/>
            <person name="Zeng Q."/>
            <person name="Gargeya S."/>
            <person name="Fitzgerald M."/>
            <person name="Abouelleil A."/>
            <person name="Alvarado L."/>
            <person name="Berlin A.M."/>
            <person name="Chapman S.B."/>
            <person name="Dewar J."/>
            <person name="Goldberg J."/>
            <person name="Griggs A."/>
            <person name="Gujja S."/>
            <person name="Hansen M."/>
            <person name="Howarth C."/>
            <person name="Imamovic A."/>
            <person name="Larimer J."/>
            <person name="McCowan C."/>
            <person name="Murphy C."/>
            <person name="Pearson M."/>
            <person name="Priest M."/>
            <person name="Roberts A."/>
            <person name="Saif S."/>
            <person name="Shea T."/>
            <person name="Sykes S."/>
            <person name="Wortman J."/>
            <person name="Nusbaum C."/>
            <person name="Birren B."/>
        </authorList>
    </citation>
    <scope>NUCLEOTIDE SEQUENCE [LARGE SCALE GENOMIC DNA]</scope>
    <source>
        <strain evidence="1 2">CBS 10435</strain>
    </source>
</reference>
<name>A0A1B9J393_9TREE</name>
<dbReference type="EMBL" id="KI669459">
    <property type="protein sequence ID" value="OCF62134.1"/>
    <property type="molecule type" value="Genomic_DNA"/>
</dbReference>
<dbReference type="AlphaFoldDB" id="A0A1B9J393"/>
<accession>A0A1B9J393</accession>
<keyword evidence="2" id="KW-1185">Reference proteome</keyword>
<evidence type="ECO:0000313" key="2">
    <source>
        <dbReference type="Proteomes" id="UP000092583"/>
    </source>
</evidence>
<dbReference type="Proteomes" id="UP000092583">
    <property type="component" value="Unassembled WGS sequence"/>
</dbReference>
<evidence type="ECO:0000313" key="1">
    <source>
        <dbReference type="EMBL" id="OCF62134.1"/>
    </source>
</evidence>
<protein>
    <submittedName>
        <fullName evidence="1">Uncharacterized protein</fullName>
    </submittedName>
</protein>
<proteinExistence type="predicted"/>